<protein>
    <submittedName>
        <fullName evidence="2">Class I SAM-dependent methyltransferase</fullName>
    </submittedName>
</protein>
<dbReference type="Gene3D" id="3.40.50.150">
    <property type="entry name" value="Vaccinia Virus protein VP39"/>
    <property type="match status" value="1"/>
</dbReference>
<accession>A0A9X3N9M9</accession>
<dbReference type="Pfam" id="PF13489">
    <property type="entry name" value="Methyltransf_23"/>
    <property type="match status" value="1"/>
</dbReference>
<dbReference type="AlphaFoldDB" id="A0A9X3N9M9"/>
<sequence>MSSTVLPVSEREARVPLPARYATAWRPMFQDAIRERLSPGATVLDIGSGRHPSLAAAERRDARWVGLDLSEDELRRAPEDAYQERVVADLSARVDSLAGSIDLAVSWQVLEHVKPLGRALDNVYAYLKPGGQFVALFSGGFSAFAIVNRLLPDRLGHTVVSKIMRRPSDGLHPVFPAYYDRCYASALERMFAGWSHVSIEPHFRGAVYFHFSAALQRAYLAYESAAARRGLDNLATHYFVVAQK</sequence>
<dbReference type="SUPFAM" id="SSF53335">
    <property type="entry name" value="S-adenosyl-L-methionine-dependent methyltransferases"/>
    <property type="match status" value="1"/>
</dbReference>
<comment type="caution">
    <text evidence="2">The sequence shown here is derived from an EMBL/GenBank/DDBJ whole genome shotgun (WGS) entry which is preliminary data.</text>
</comment>
<dbReference type="RefSeq" id="WP_270026734.1">
    <property type="nucleotide sequence ID" value="NZ_JAPDDP010000034.1"/>
</dbReference>
<dbReference type="InterPro" id="IPR029063">
    <property type="entry name" value="SAM-dependent_MTases_sf"/>
</dbReference>
<keyword evidence="3" id="KW-1185">Reference proteome</keyword>
<dbReference type="EMBL" id="JAPDDP010000034">
    <property type="protein sequence ID" value="MDA0182368.1"/>
    <property type="molecule type" value="Genomic_DNA"/>
</dbReference>
<dbReference type="PANTHER" id="PTHR43861">
    <property type="entry name" value="TRANS-ACONITATE 2-METHYLTRANSFERASE-RELATED"/>
    <property type="match status" value="1"/>
</dbReference>
<name>A0A9X3N9M9_9ACTN</name>
<keyword evidence="2" id="KW-0489">Methyltransferase</keyword>
<dbReference type="GO" id="GO:0032259">
    <property type="term" value="P:methylation"/>
    <property type="evidence" value="ECO:0007669"/>
    <property type="project" value="UniProtKB-KW"/>
</dbReference>
<evidence type="ECO:0000256" key="1">
    <source>
        <dbReference type="ARBA" id="ARBA00022679"/>
    </source>
</evidence>
<keyword evidence="1" id="KW-0808">Transferase</keyword>
<dbReference type="PANTHER" id="PTHR43861:SF3">
    <property type="entry name" value="PUTATIVE (AFU_ORTHOLOGUE AFUA_2G14390)-RELATED"/>
    <property type="match status" value="1"/>
</dbReference>
<reference evidence="2" key="1">
    <citation type="submission" date="2022-10" db="EMBL/GenBank/DDBJ databases">
        <title>The WGS of Solirubrobacter phytolaccae KCTC 29190.</title>
        <authorList>
            <person name="Jiang Z."/>
        </authorList>
    </citation>
    <scope>NUCLEOTIDE SEQUENCE</scope>
    <source>
        <strain evidence="2">KCTC 29190</strain>
    </source>
</reference>
<evidence type="ECO:0000313" key="2">
    <source>
        <dbReference type="EMBL" id="MDA0182368.1"/>
    </source>
</evidence>
<evidence type="ECO:0000313" key="3">
    <source>
        <dbReference type="Proteomes" id="UP001147653"/>
    </source>
</evidence>
<proteinExistence type="predicted"/>
<gene>
    <name evidence="2" type="ORF">OJ997_18820</name>
</gene>
<dbReference type="CDD" id="cd02440">
    <property type="entry name" value="AdoMet_MTases"/>
    <property type="match status" value="1"/>
</dbReference>
<dbReference type="Proteomes" id="UP001147653">
    <property type="component" value="Unassembled WGS sequence"/>
</dbReference>
<dbReference type="GO" id="GO:0008168">
    <property type="term" value="F:methyltransferase activity"/>
    <property type="evidence" value="ECO:0007669"/>
    <property type="project" value="UniProtKB-KW"/>
</dbReference>
<organism evidence="2 3">
    <name type="scientific">Solirubrobacter phytolaccae</name>
    <dbReference type="NCBI Taxonomy" id="1404360"/>
    <lineage>
        <taxon>Bacteria</taxon>
        <taxon>Bacillati</taxon>
        <taxon>Actinomycetota</taxon>
        <taxon>Thermoleophilia</taxon>
        <taxon>Solirubrobacterales</taxon>
        <taxon>Solirubrobacteraceae</taxon>
        <taxon>Solirubrobacter</taxon>
    </lineage>
</organism>